<dbReference type="GO" id="GO:0005737">
    <property type="term" value="C:cytoplasm"/>
    <property type="evidence" value="ECO:0007669"/>
    <property type="project" value="TreeGrafter"/>
</dbReference>
<dbReference type="InterPro" id="IPR047767">
    <property type="entry name" value="PSP1-like"/>
</dbReference>
<reference evidence="2" key="1">
    <citation type="submission" date="2017-02" db="EMBL/GenBank/DDBJ databases">
        <title>Delving into the versatile metabolic prowess of the omnipresent phylum Bacteroidetes.</title>
        <authorList>
            <person name="Nobu M.K."/>
            <person name="Mei R."/>
            <person name="Narihiro T."/>
            <person name="Kuroda K."/>
            <person name="Liu W.-T."/>
        </authorList>
    </citation>
    <scope>NUCLEOTIDE SEQUENCE</scope>
    <source>
        <strain evidence="2">ADurb.Bin276</strain>
    </source>
</reference>
<dbReference type="InterPro" id="IPR007557">
    <property type="entry name" value="PSP1_C"/>
</dbReference>
<proteinExistence type="predicted"/>
<feature type="domain" description="PSP1 C-terminal" evidence="1">
    <location>
        <begin position="59"/>
        <end position="144"/>
    </location>
</feature>
<dbReference type="PANTHER" id="PTHR43830:SF3">
    <property type="entry name" value="PROTEIN PSP1"/>
    <property type="match status" value="1"/>
</dbReference>
<organism evidence="2">
    <name type="scientific">Candidatus Atribacter allofermentans</name>
    <dbReference type="NCBI Taxonomy" id="1852833"/>
    <lineage>
        <taxon>Bacteria</taxon>
        <taxon>Pseudomonadati</taxon>
        <taxon>Atribacterota</taxon>
        <taxon>Atribacteria</taxon>
        <taxon>Atribacterales</taxon>
        <taxon>Atribacteraceae</taxon>
        <taxon>Atribacter</taxon>
    </lineage>
</organism>
<dbReference type="Pfam" id="PF04468">
    <property type="entry name" value="PSP1"/>
    <property type="match status" value="1"/>
</dbReference>
<comment type="caution">
    <text evidence="2">The sequence shown here is derived from an EMBL/GenBank/DDBJ whole genome shotgun (WGS) entry which is preliminary data.</text>
</comment>
<sequence>MPRVVGIKFEHNLKMYFFETRNFDLHYGQKCVVETVLGLEMGEVVKRPFICENIKNSLKPVIRPAREIDILQLKSNREKEKIAFEIANQKIQEHQLSMKLLRAHYTLDRGRLTFYFGSEERIDFRNLVKDLAAIFRTRIELRQMGVRDEAGMIGGCGMCGRELCCSTFLINFEPISIKMAKEQNLALNSAKISGVCGRLMCCLSFEYSQYKKLIYQLPKKGSKILTPQGLAKILEIDIFKDMIRLELEDGKEICINEEEYNRFFL</sequence>
<evidence type="ECO:0000313" key="2">
    <source>
        <dbReference type="EMBL" id="OQA54154.1"/>
    </source>
</evidence>
<dbReference type="PANTHER" id="PTHR43830">
    <property type="entry name" value="PROTEIN PSP1"/>
    <property type="match status" value="1"/>
</dbReference>
<dbReference type="Proteomes" id="UP000485569">
    <property type="component" value="Unassembled WGS sequence"/>
</dbReference>
<gene>
    <name evidence="2" type="ORF">BWY41_02232</name>
</gene>
<dbReference type="PROSITE" id="PS51411">
    <property type="entry name" value="PSP1_C"/>
    <property type="match status" value="1"/>
</dbReference>
<dbReference type="AlphaFoldDB" id="A0A1V5SIK1"/>
<accession>A0A1V5SIK1</accession>
<dbReference type="EMBL" id="MWBQ01000224">
    <property type="protein sequence ID" value="OQA54154.1"/>
    <property type="molecule type" value="Genomic_DNA"/>
</dbReference>
<protein>
    <recommendedName>
        <fullName evidence="1">PSP1 C-terminal domain-containing protein</fullName>
    </recommendedName>
</protein>
<name>A0A1V5SIK1_9BACT</name>
<evidence type="ECO:0000259" key="1">
    <source>
        <dbReference type="PROSITE" id="PS51411"/>
    </source>
</evidence>
<dbReference type="NCBIfam" id="NF041131">
    <property type="entry name" value="RicT_YaaT_fam"/>
    <property type="match status" value="1"/>
</dbReference>